<dbReference type="GO" id="GO:0043139">
    <property type="term" value="F:5'-3' DNA helicase activity"/>
    <property type="evidence" value="ECO:0007669"/>
    <property type="project" value="UniProtKB-EC"/>
</dbReference>
<dbReference type="GO" id="GO:0006281">
    <property type="term" value="P:DNA repair"/>
    <property type="evidence" value="ECO:0007669"/>
    <property type="project" value="UniProtKB-KW"/>
</dbReference>
<keyword evidence="1" id="KW-0378">Hydrolase</keyword>
<evidence type="ECO:0000256" key="2">
    <source>
        <dbReference type="SAM" id="MobiDB-lite"/>
    </source>
</evidence>
<feature type="region of interest" description="Disordered" evidence="2">
    <location>
        <begin position="957"/>
        <end position="984"/>
    </location>
</feature>
<gene>
    <name evidence="4" type="ORF">NLI96_g12979</name>
</gene>
<sequence>MQLLGETAREIEALVPKTVETDMSTHAFHGVDDALLKEVRTCSTPKGGWKVAVKAANKQKLTASRASIPAFRPDISTALVVNRNSLSSAGKVSIATKYSLDPDCESESFVFEKGTCFFEERIISDFCLNPEQERAFRIICMHLRMDTGKLDNSTLKMYLGGIGGTGKSEVIKAVITYLESRNEGHRYIVLAPTGSAACLVEGSTYHSALGINTRMADPNPKGKGELKDKFANIDIIFVDEVSMLSCEDMFRITHHLSEAFHTPIESFGGKHVVLAGDFGQLKPAAPSSTTLYSNNVPLDILALNEKGLMKALGKACWHHFTTVVILRENMRQRGMSENDKKFRTCLENMRYGRCTTDDIALLNTRIMRPGGPSIHEKRFKEVSIITPFNGQRDAWNAFGVHQFAADTGQSLHRFHSIDSCSQNSRANSTVQDLKAENKRLRSATNSNLIGSYMQKRLWNLTPALTDHIAGTLDVCVGMPVMLKQNEATELCATNGAEAVVIDWTSQTNGHGTQSLKTLFVKLKSPPRPMKLPGLPENVVPLTLSPRPVTAILPECKANISRSQITSGATGDLRREYKDLEILDDITRMRCDPSISSTILPNDTYRNNLIRWYQGKFGKRHIPERAHAALKEREKVDRGFETPSKCVPVKDMVEKLQPFIDRRLRKGKGKSSTTSKEDSALGVQPCDGLPKKGPTHIFPKKGMAKGEPSNSHPSEIAGISSPVSTSTPAKSTESNLELKRKCDDECSDQSKKPRVQDYDIDGCHVPQVHCDVDASQSSDPSVVQTTILRDELAITTDSIGGDSIEFMTFTDKVPMGLMWNAVNWSCAYDGLLGPLWNIFQFNPAIWATQLKQQSDHLAFLNEWFQALDTNDPDLEAIRDALRMRLPPGIVQRGPTTTDLMAIMYEIFAASTPFARLTSMCANCGNERRPHALQHGSWVATPYHAVVLATAKLLNPNYRLSRRSGRRRSRAGSCPKTQDNRGNVSG</sequence>
<organism evidence="4 5">
    <name type="scientific">Meripilus lineatus</name>
    <dbReference type="NCBI Taxonomy" id="2056292"/>
    <lineage>
        <taxon>Eukaryota</taxon>
        <taxon>Fungi</taxon>
        <taxon>Dikarya</taxon>
        <taxon>Basidiomycota</taxon>
        <taxon>Agaricomycotina</taxon>
        <taxon>Agaricomycetes</taxon>
        <taxon>Polyporales</taxon>
        <taxon>Meripilaceae</taxon>
        <taxon>Meripilus</taxon>
    </lineage>
</organism>
<keyword evidence="1" id="KW-0233">DNA recombination</keyword>
<evidence type="ECO:0000313" key="5">
    <source>
        <dbReference type="Proteomes" id="UP001212997"/>
    </source>
</evidence>
<keyword evidence="1" id="KW-0234">DNA repair</keyword>
<dbReference type="GO" id="GO:0000723">
    <property type="term" value="P:telomere maintenance"/>
    <property type="evidence" value="ECO:0007669"/>
    <property type="project" value="InterPro"/>
</dbReference>
<dbReference type="InterPro" id="IPR027417">
    <property type="entry name" value="P-loop_NTPase"/>
</dbReference>
<dbReference type="GO" id="GO:0006310">
    <property type="term" value="P:DNA recombination"/>
    <property type="evidence" value="ECO:0007669"/>
    <property type="project" value="UniProtKB-KW"/>
</dbReference>
<evidence type="ECO:0000259" key="3">
    <source>
        <dbReference type="Pfam" id="PF05970"/>
    </source>
</evidence>
<dbReference type="AlphaFoldDB" id="A0AAD5UP53"/>
<dbReference type="GO" id="GO:0005524">
    <property type="term" value="F:ATP binding"/>
    <property type="evidence" value="ECO:0007669"/>
    <property type="project" value="UniProtKB-KW"/>
</dbReference>
<feature type="compositionally biased region" description="Polar residues" evidence="2">
    <location>
        <begin position="720"/>
        <end position="734"/>
    </location>
</feature>
<feature type="compositionally biased region" description="Basic and acidic residues" evidence="2">
    <location>
        <begin position="735"/>
        <end position="752"/>
    </location>
</feature>
<comment type="similarity">
    <text evidence="1">Belongs to the helicase family.</text>
</comment>
<keyword evidence="1" id="KW-0067">ATP-binding</keyword>
<accession>A0AAD5UP53</accession>
<dbReference type="Pfam" id="PF05970">
    <property type="entry name" value="PIF1"/>
    <property type="match status" value="1"/>
</dbReference>
<dbReference type="Gene3D" id="3.40.50.300">
    <property type="entry name" value="P-loop containing nucleotide triphosphate hydrolases"/>
    <property type="match status" value="1"/>
</dbReference>
<comment type="caution">
    <text evidence="4">The sequence shown here is derived from an EMBL/GenBank/DDBJ whole genome shotgun (WGS) entry which is preliminary data.</text>
</comment>
<dbReference type="PANTHER" id="PTHR47642">
    <property type="entry name" value="ATP-DEPENDENT DNA HELICASE"/>
    <property type="match status" value="1"/>
</dbReference>
<proteinExistence type="inferred from homology"/>
<dbReference type="EMBL" id="JANAWD010001374">
    <property type="protein sequence ID" value="KAJ3473486.1"/>
    <property type="molecule type" value="Genomic_DNA"/>
</dbReference>
<dbReference type="InterPro" id="IPR010285">
    <property type="entry name" value="DNA_helicase_pif1-like_DEAD"/>
</dbReference>
<feature type="domain" description="DNA helicase Pif1-like DEAD-box helicase" evidence="3">
    <location>
        <begin position="127"/>
        <end position="356"/>
    </location>
</feature>
<reference evidence="4" key="1">
    <citation type="submission" date="2022-07" db="EMBL/GenBank/DDBJ databases">
        <title>Genome Sequence of Physisporinus lineatus.</title>
        <authorList>
            <person name="Buettner E."/>
        </authorList>
    </citation>
    <scope>NUCLEOTIDE SEQUENCE</scope>
    <source>
        <strain evidence="4">VT162</strain>
    </source>
</reference>
<feature type="region of interest" description="Disordered" evidence="2">
    <location>
        <begin position="659"/>
        <end position="752"/>
    </location>
</feature>
<evidence type="ECO:0000313" key="4">
    <source>
        <dbReference type="EMBL" id="KAJ3473486.1"/>
    </source>
</evidence>
<comment type="cofactor">
    <cofactor evidence="1">
        <name>Mg(2+)</name>
        <dbReference type="ChEBI" id="CHEBI:18420"/>
    </cofactor>
</comment>
<dbReference type="Proteomes" id="UP001212997">
    <property type="component" value="Unassembled WGS sequence"/>
</dbReference>
<evidence type="ECO:0000256" key="1">
    <source>
        <dbReference type="RuleBase" id="RU363044"/>
    </source>
</evidence>
<keyword evidence="1" id="KW-0227">DNA damage</keyword>
<feature type="compositionally biased region" description="Polar residues" evidence="2">
    <location>
        <begin position="973"/>
        <end position="984"/>
    </location>
</feature>
<name>A0AAD5UP53_9APHY</name>
<dbReference type="InterPro" id="IPR051055">
    <property type="entry name" value="PIF1_helicase"/>
</dbReference>
<protein>
    <recommendedName>
        <fullName evidence="1">ATP-dependent DNA helicase</fullName>
        <ecNumber evidence="1">5.6.2.3</ecNumber>
    </recommendedName>
</protein>
<dbReference type="SUPFAM" id="SSF52540">
    <property type="entry name" value="P-loop containing nucleoside triphosphate hydrolases"/>
    <property type="match status" value="2"/>
</dbReference>
<dbReference type="GO" id="GO:0016787">
    <property type="term" value="F:hydrolase activity"/>
    <property type="evidence" value="ECO:0007669"/>
    <property type="project" value="UniProtKB-KW"/>
</dbReference>
<dbReference type="EC" id="5.6.2.3" evidence="1"/>
<keyword evidence="5" id="KW-1185">Reference proteome</keyword>
<comment type="catalytic activity">
    <reaction evidence="1">
        <text>ATP + H2O = ADP + phosphate + H(+)</text>
        <dbReference type="Rhea" id="RHEA:13065"/>
        <dbReference type="ChEBI" id="CHEBI:15377"/>
        <dbReference type="ChEBI" id="CHEBI:15378"/>
        <dbReference type="ChEBI" id="CHEBI:30616"/>
        <dbReference type="ChEBI" id="CHEBI:43474"/>
        <dbReference type="ChEBI" id="CHEBI:456216"/>
        <dbReference type="EC" id="5.6.2.3"/>
    </reaction>
</comment>
<keyword evidence="1" id="KW-0547">Nucleotide-binding</keyword>
<feature type="compositionally biased region" description="Basic residues" evidence="2">
    <location>
        <begin position="958"/>
        <end position="968"/>
    </location>
</feature>
<keyword evidence="1" id="KW-0347">Helicase</keyword>